<dbReference type="Proteomes" id="UP000663855">
    <property type="component" value="Unassembled WGS sequence"/>
</dbReference>
<keyword evidence="6 10" id="KW-0879">Wnt signaling pathway</keyword>
<evidence type="ECO:0000313" key="17">
    <source>
        <dbReference type="Proteomes" id="UP000663855"/>
    </source>
</evidence>
<gene>
    <name evidence="15" type="ORF">BYL167_LOCUS55397</name>
    <name evidence="12" type="ORF">CJN711_LOCUS35629</name>
    <name evidence="16" type="ORF">GIL414_LOCUS60102</name>
    <name evidence="13" type="ORF">KQP761_LOCUS34803</name>
    <name evidence="14" type="ORF">MBJ925_LOCUS6792</name>
</gene>
<dbReference type="EMBL" id="CAJOBJ010230429">
    <property type="protein sequence ID" value="CAF5053596.1"/>
    <property type="molecule type" value="Genomic_DNA"/>
</dbReference>
<dbReference type="PANTHER" id="PTHR12027">
    <property type="entry name" value="WNT RELATED"/>
    <property type="match status" value="1"/>
</dbReference>
<evidence type="ECO:0000256" key="11">
    <source>
        <dbReference type="SAM" id="SignalP"/>
    </source>
</evidence>
<keyword evidence="9" id="KW-0449">Lipoprotein</keyword>
<keyword evidence="11" id="KW-0732">Signal</keyword>
<accession>A0A816AZE0</accession>
<dbReference type="GO" id="GO:0005109">
    <property type="term" value="F:frizzled binding"/>
    <property type="evidence" value="ECO:0007669"/>
    <property type="project" value="TreeGrafter"/>
</dbReference>
<evidence type="ECO:0000256" key="1">
    <source>
        <dbReference type="ARBA" id="ARBA00004498"/>
    </source>
</evidence>
<dbReference type="EMBL" id="CAJNOV010017218">
    <property type="protein sequence ID" value="CAF1604084.1"/>
    <property type="molecule type" value="Genomic_DNA"/>
</dbReference>
<dbReference type="SMART" id="SM00097">
    <property type="entry name" value="WNT1"/>
    <property type="match status" value="1"/>
</dbReference>
<evidence type="ECO:0000256" key="8">
    <source>
        <dbReference type="ARBA" id="ARBA00023180"/>
    </source>
</evidence>
<evidence type="ECO:0000313" key="12">
    <source>
        <dbReference type="EMBL" id="CAF1604084.1"/>
    </source>
</evidence>
<evidence type="ECO:0000256" key="10">
    <source>
        <dbReference type="RuleBase" id="RU003500"/>
    </source>
</evidence>
<comment type="subcellular location">
    <subcellularLocation>
        <location evidence="1 10">Secreted</location>
        <location evidence="1 10">Extracellular space</location>
        <location evidence="1 10">Extracellular matrix</location>
    </subcellularLocation>
</comment>
<evidence type="ECO:0000256" key="9">
    <source>
        <dbReference type="ARBA" id="ARBA00023288"/>
    </source>
</evidence>
<comment type="function">
    <text evidence="10">Ligand for members of the frizzled family of seven transmembrane receptors.</text>
</comment>
<dbReference type="GO" id="GO:0005615">
    <property type="term" value="C:extracellular space"/>
    <property type="evidence" value="ECO:0007669"/>
    <property type="project" value="TreeGrafter"/>
</dbReference>
<evidence type="ECO:0000313" key="16">
    <source>
        <dbReference type="EMBL" id="CAF5053596.1"/>
    </source>
</evidence>
<evidence type="ECO:0000313" key="14">
    <source>
        <dbReference type="EMBL" id="CAF1970455.1"/>
    </source>
</evidence>
<evidence type="ECO:0000256" key="7">
    <source>
        <dbReference type="ARBA" id="ARBA00023157"/>
    </source>
</evidence>
<dbReference type="AlphaFoldDB" id="A0A816AZE0"/>
<evidence type="ECO:0000256" key="2">
    <source>
        <dbReference type="ARBA" id="ARBA00005683"/>
    </source>
</evidence>
<keyword evidence="8" id="KW-0325">Glycoprotein</keyword>
<dbReference type="EMBL" id="CAJNOW010019598">
    <property type="protein sequence ID" value="CAF1673574.1"/>
    <property type="molecule type" value="Genomic_DNA"/>
</dbReference>
<dbReference type="EMBL" id="CAJOBH010206086">
    <property type="protein sequence ID" value="CAF4999197.1"/>
    <property type="molecule type" value="Genomic_DNA"/>
</dbReference>
<dbReference type="Pfam" id="PF00110">
    <property type="entry name" value="wnt"/>
    <property type="match status" value="1"/>
</dbReference>
<dbReference type="GO" id="GO:0045165">
    <property type="term" value="P:cell fate commitment"/>
    <property type="evidence" value="ECO:0007669"/>
    <property type="project" value="TreeGrafter"/>
</dbReference>
<dbReference type="Proteomes" id="UP000681720">
    <property type="component" value="Unassembled WGS sequence"/>
</dbReference>
<keyword evidence="3 10" id="KW-0217">Developmental protein</keyword>
<dbReference type="GO" id="GO:0030182">
    <property type="term" value="P:neuron differentiation"/>
    <property type="evidence" value="ECO:0007669"/>
    <property type="project" value="TreeGrafter"/>
</dbReference>
<dbReference type="GO" id="GO:0060070">
    <property type="term" value="P:canonical Wnt signaling pathway"/>
    <property type="evidence" value="ECO:0007669"/>
    <property type="project" value="TreeGrafter"/>
</dbReference>
<dbReference type="InterPro" id="IPR043158">
    <property type="entry name" value="Wnt_C"/>
</dbReference>
<dbReference type="Proteomes" id="UP000663834">
    <property type="component" value="Unassembled WGS sequence"/>
</dbReference>
<comment type="similarity">
    <text evidence="2 10">Belongs to the Wnt family.</text>
</comment>
<dbReference type="PANTHER" id="PTHR12027:SF112">
    <property type="entry name" value="PROTEIN WNT-2"/>
    <property type="match status" value="1"/>
</dbReference>
<evidence type="ECO:0000256" key="5">
    <source>
        <dbReference type="ARBA" id="ARBA00022530"/>
    </source>
</evidence>
<feature type="signal peptide" evidence="11">
    <location>
        <begin position="1"/>
        <end position="18"/>
    </location>
</feature>
<dbReference type="EMBL" id="CAJNRE010002186">
    <property type="protein sequence ID" value="CAF1970455.1"/>
    <property type="molecule type" value="Genomic_DNA"/>
</dbReference>
<evidence type="ECO:0000256" key="3">
    <source>
        <dbReference type="ARBA" id="ARBA00022473"/>
    </source>
</evidence>
<evidence type="ECO:0000313" key="15">
    <source>
        <dbReference type="EMBL" id="CAF4999197.1"/>
    </source>
</evidence>
<evidence type="ECO:0000256" key="4">
    <source>
        <dbReference type="ARBA" id="ARBA00022525"/>
    </source>
</evidence>
<evidence type="ECO:0000256" key="6">
    <source>
        <dbReference type="ARBA" id="ARBA00022687"/>
    </source>
</evidence>
<sequence length="330" mass="37903">MSSLIVLLSFIIITTAKSLPSDFMLLGLTPTTQLIHGLTCQSYRPFIGENTDYLCSKIPQLHIILHEANIQTRQQCQYHFRDHPWGCQLSSKVVSLRRFLRQASKEASFYTTLASATLTMNLINACIKGQVNDTNCLCLHSRQLCQIDPSVGFQLAYLITDGTNMSKIFQGKFLFKINQANKEVGRQIVKNMMKKECHCHGVSGSCELQICRLRPAQLTDISSEIYTNIYKKARYIEPIDYMNFENNNQLFYARKSINYCRPNAFIDYQSAQKGRECSSKEVCEQVCCNKGYEMQTELKLIENCQCYFSWNIANVECKPCQKKITRMICL</sequence>
<dbReference type="Proteomes" id="UP000663824">
    <property type="component" value="Unassembled WGS sequence"/>
</dbReference>
<name>A0A816AZE0_9BILA</name>
<evidence type="ECO:0000313" key="13">
    <source>
        <dbReference type="EMBL" id="CAF1673574.1"/>
    </source>
</evidence>
<organism evidence="12 17">
    <name type="scientific">Rotaria magnacalcarata</name>
    <dbReference type="NCBI Taxonomy" id="392030"/>
    <lineage>
        <taxon>Eukaryota</taxon>
        <taxon>Metazoa</taxon>
        <taxon>Spiralia</taxon>
        <taxon>Gnathifera</taxon>
        <taxon>Rotifera</taxon>
        <taxon>Eurotatoria</taxon>
        <taxon>Bdelloidea</taxon>
        <taxon>Philodinida</taxon>
        <taxon>Philodinidae</taxon>
        <taxon>Rotaria</taxon>
    </lineage>
</organism>
<dbReference type="PRINTS" id="PR01349">
    <property type="entry name" value="WNTPROTEIN"/>
</dbReference>
<dbReference type="GO" id="GO:0005125">
    <property type="term" value="F:cytokine activity"/>
    <property type="evidence" value="ECO:0007669"/>
    <property type="project" value="TreeGrafter"/>
</dbReference>
<keyword evidence="5" id="KW-0272">Extracellular matrix</keyword>
<keyword evidence="4" id="KW-0964">Secreted</keyword>
<reference evidence="12" key="1">
    <citation type="submission" date="2021-02" db="EMBL/GenBank/DDBJ databases">
        <authorList>
            <person name="Nowell W R."/>
        </authorList>
    </citation>
    <scope>NUCLEOTIDE SEQUENCE</scope>
</reference>
<proteinExistence type="inferred from homology"/>
<keyword evidence="7" id="KW-1015">Disulfide bond</keyword>
<dbReference type="Gene3D" id="3.30.2460.20">
    <property type="match status" value="1"/>
</dbReference>
<comment type="caution">
    <text evidence="12">The sequence shown here is derived from an EMBL/GenBank/DDBJ whole genome shotgun (WGS) entry which is preliminary data.</text>
</comment>
<dbReference type="OrthoDB" id="9999327at2759"/>
<dbReference type="InterPro" id="IPR005817">
    <property type="entry name" value="Wnt"/>
</dbReference>
<dbReference type="Proteomes" id="UP000681967">
    <property type="component" value="Unassembled WGS sequence"/>
</dbReference>
<feature type="chain" id="PRO_5035688599" description="Protein Wnt" evidence="11">
    <location>
        <begin position="19"/>
        <end position="330"/>
    </location>
</feature>
<protein>
    <recommendedName>
        <fullName evidence="10">Protein Wnt</fullName>
    </recommendedName>
</protein>